<dbReference type="Proteomes" id="UP001367508">
    <property type="component" value="Unassembled WGS sequence"/>
</dbReference>
<dbReference type="EMBL" id="JAYMYQ010000003">
    <property type="protein sequence ID" value="KAK7345737.1"/>
    <property type="molecule type" value="Genomic_DNA"/>
</dbReference>
<reference evidence="1 2" key="1">
    <citation type="submission" date="2024-01" db="EMBL/GenBank/DDBJ databases">
        <title>The genomes of 5 underutilized Papilionoideae crops provide insights into root nodulation and disease resistanc.</title>
        <authorList>
            <person name="Jiang F."/>
        </authorList>
    </citation>
    <scope>NUCLEOTIDE SEQUENCE [LARGE SCALE GENOMIC DNA]</scope>
    <source>
        <strain evidence="1">LVBAO_FW01</strain>
        <tissue evidence="1">Leaves</tissue>
    </source>
</reference>
<evidence type="ECO:0000313" key="1">
    <source>
        <dbReference type="EMBL" id="KAK7345737.1"/>
    </source>
</evidence>
<sequence length="105" mass="11805">MCGLSLRCKRWIGIDEPPNNSGCGGVAAWSTLRVKFMTQEGYHIPWIEYAARVHMQEPIDQNSVGQEELISYGTRRLDPSFNLVFLAKITSLVNQYSVSSSLLIL</sequence>
<gene>
    <name evidence="1" type="ORF">VNO77_16348</name>
</gene>
<protein>
    <submittedName>
        <fullName evidence="1">Uncharacterized protein</fullName>
    </submittedName>
</protein>
<organism evidence="1 2">
    <name type="scientific">Canavalia gladiata</name>
    <name type="common">Sword bean</name>
    <name type="synonym">Dolichos gladiatus</name>
    <dbReference type="NCBI Taxonomy" id="3824"/>
    <lineage>
        <taxon>Eukaryota</taxon>
        <taxon>Viridiplantae</taxon>
        <taxon>Streptophyta</taxon>
        <taxon>Embryophyta</taxon>
        <taxon>Tracheophyta</taxon>
        <taxon>Spermatophyta</taxon>
        <taxon>Magnoliopsida</taxon>
        <taxon>eudicotyledons</taxon>
        <taxon>Gunneridae</taxon>
        <taxon>Pentapetalae</taxon>
        <taxon>rosids</taxon>
        <taxon>fabids</taxon>
        <taxon>Fabales</taxon>
        <taxon>Fabaceae</taxon>
        <taxon>Papilionoideae</taxon>
        <taxon>50 kb inversion clade</taxon>
        <taxon>NPAAA clade</taxon>
        <taxon>indigoferoid/millettioid clade</taxon>
        <taxon>Phaseoleae</taxon>
        <taxon>Canavalia</taxon>
    </lineage>
</organism>
<comment type="caution">
    <text evidence="1">The sequence shown here is derived from an EMBL/GenBank/DDBJ whole genome shotgun (WGS) entry which is preliminary data.</text>
</comment>
<dbReference type="AlphaFoldDB" id="A0AAN9QS04"/>
<evidence type="ECO:0000313" key="2">
    <source>
        <dbReference type="Proteomes" id="UP001367508"/>
    </source>
</evidence>
<accession>A0AAN9QS04</accession>
<name>A0AAN9QS04_CANGL</name>
<keyword evidence="2" id="KW-1185">Reference proteome</keyword>
<proteinExistence type="predicted"/>